<dbReference type="NCBIfam" id="TIGR00229">
    <property type="entry name" value="sensory_box"/>
    <property type="match status" value="1"/>
</dbReference>
<dbReference type="SUPFAM" id="SSF53850">
    <property type="entry name" value="Periplasmic binding protein-like II"/>
    <property type="match status" value="1"/>
</dbReference>
<name>A0A1F4T5S6_UNCSA</name>
<sequence length="698" mass="78787">MKCLINKTNVFLLFSFLLLFPHVGLCQTKITNNLELTTAEKVFLAEHTPIRIGIMNNWPPLNYVDENGKPAGIGVGYFEALNKKLGGSLVLEPAPFQENYEKVKNKQLDALMDITPKPDREAFFKFTKPYLAVPHVIVGRKEGPYFSSEKDLTAKTVALEKGYYNITYFRQNYPEVKIKEYNSTGDALDAVSRGEADAYAGNRAVAIYLIEKEIINNLQLQGRLGIPPSELTIGARNDWPMLVVILDKALRAISESEREAINAHYVKSRYEPWFASKQFWTVVLLSIGIVVLIGLLSLIWTRSLRRLVELKTKELTREISERKLANERLKASEEKYRTLFETANDAILLIRQDCFVDCNTRTLALFGCRREQIIGASFYKFSPPLQPDGRRSEEKALEKIKLALTDGPQYFEWEHCRLDGTSFAAEVNLSRLLLGDEVLLLAIVRDITERKLAAEREMELVKVRELDRMKSLFIASMSHELRTPLNSIIGFTGILVQGMAGELNDEQKKQLGMVKGSARHLLTLINDVIDVSKIEAEKIQLSIDEFNLSDTVINIKETFQTALEEKGDQLTLDIPEKLMIKSDERRIKQIVMNLVSNAIKFMGKGEITIRAGIKQDQVEVSVCDSGYGIQAENLPKLFKQFSRIFTDGQPQQEGTGLGLYLSQKLAKILGGVIKAESEFKKGSIFTVILPVEYKGGSE</sequence>
<dbReference type="GO" id="GO:0005886">
    <property type="term" value="C:plasma membrane"/>
    <property type="evidence" value="ECO:0007669"/>
    <property type="project" value="TreeGrafter"/>
</dbReference>
<keyword evidence="7" id="KW-1133">Transmembrane helix</keyword>
<evidence type="ECO:0000313" key="11">
    <source>
        <dbReference type="Proteomes" id="UP000178602"/>
    </source>
</evidence>
<dbReference type="Gene3D" id="1.10.287.130">
    <property type="match status" value="1"/>
</dbReference>
<keyword evidence="5" id="KW-0418">Kinase</keyword>
<dbReference type="GO" id="GO:0009927">
    <property type="term" value="F:histidine phosphotransfer kinase activity"/>
    <property type="evidence" value="ECO:0007669"/>
    <property type="project" value="TreeGrafter"/>
</dbReference>
<dbReference type="InterPro" id="IPR003661">
    <property type="entry name" value="HisK_dim/P_dom"/>
</dbReference>
<dbReference type="InterPro" id="IPR001638">
    <property type="entry name" value="Solute-binding_3/MltF_N"/>
</dbReference>
<dbReference type="SUPFAM" id="SSF55785">
    <property type="entry name" value="PYP-like sensor domain (PAS domain)"/>
    <property type="match status" value="1"/>
</dbReference>
<dbReference type="Pfam" id="PF02518">
    <property type="entry name" value="HATPase_c"/>
    <property type="match status" value="1"/>
</dbReference>
<dbReference type="Gene3D" id="3.40.190.10">
    <property type="entry name" value="Periplasmic binding protein-like II"/>
    <property type="match status" value="2"/>
</dbReference>
<organism evidence="10 11">
    <name type="scientific">candidate division WOR-1 bacterium RIFOXYC12_FULL_54_18</name>
    <dbReference type="NCBI Taxonomy" id="1802584"/>
    <lineage>
        <taxon>Bacteria</taxon>
        <taxon>Bacillati</taxon>
        <taxon>Saganbacteria</taxon>
    </lineage>
</organism>
<dbReference type="Pfam" id="PF13426">
    <property type="entry name" value="PAS_9"/>
    <property type="match status" value="1"/>
</dbReference>
<keyword evidence="3" id="KW-0597">Phosphoprotein</keyword>
<dbReference type="CDD" id="cd00082">
    <property type="entry name" value="HisKA"/>
    <property type="match status" value="1"/>
</dbReference>
<dbReference type="Gene3D" id="3.30.565.10">
    <property type="entry name" value="Histidine kinase-like ATPase, C-terminal domain"/>
    <property type="match status" value="1"/>
</dbReference>
<dbReference type="InterPro" id="IPR003594">
    <property type="entry name" value="HATPase_dom"/>
</dbReference>
<dbReference type="InterPro" id="IPR035965">
    <property type="entry name" value="PAS-like_dom_sf"/>
</dbReference>
<dbReference type="Pfam" id="PF00512">
    <property type="entry name" value="HisKA"/>
    <property type="match status" value="1"/>
</dbReference>
<feature type="domain" description="Histidine kinase" evidence="9">
    <location>
        <begin position="476"/>
        <end position="693"/>
    </location>
</feature>
<dbReference type="PANTHER" id="PTHR43047">
    <property type="entry name" value="TWO-COMPONENT HISTIDINE PROTEIN KINASE"/>
    <property type="match status" value="1"/>
</dbReference>
<proteinExistence type="predicted"/>
<gene>
    <name evidence="10" type="ORF">A3K49_04060</name>
</gene>
<dbReference type="InterPro" id="IPR036097">
    <property type="entry name" value="HisK_dim/P_sf"/>
</dbReference>
<accession>A0A1F4T5S6</accession>
<dbReference type="CDD" id="cd01007">
    <property type="entry name" value="PBP2_BvgS_HisK_like"/>
    <property type="match status" value="1"/>
</dbReference>
<protein>
    <recommendedName>
        <fullName evidence="2">histidine kinase</fullName>
        <ecNumber evidence="2">2.7.13.3</ecNumber>
    </recommendedName>
</protein>
<evidence type="ECO:0000256" key="3">
    <source>
        <dbReference type="ARBA" id="ARBA00022553"/>
    </source>
</evidence>
<evidence type="ECO:0000259" key="9">
    <source>
        <dbReference type="PROSITE" id="PS50109"/>
    </source>
</evidence>
<dbReference type="SMART" id="SM00387">
    <property type="entry name" value="HATPase_c"/>
    <property type="match status" value="1"/>
</dbReference>
<evidence type="ECO:0000256" key="1">
    <source>
        <dbReference type="ARBA" id="ARBA00000085"/>
    </source>
</evidence>
<dbReference type="Proteomes" id="UP000178602">
    <property type="component" value="Unassembled WGS sequence"/>
</dbReference>
<keyword evidence="4" id="KW-0808">Transferase</keyword>
<comment type="caution">
    <text evidence="10">The sequence shown here is derived from an EMBL/GenBank/DDBJ whole genome shotgun (WGS) entry which is preliminary data.</text>
</comment>
<dbReference type="InterPro" id="IPR036890">
    <property type="entry name" value="HATPase_C_sf"/>
</dbReference>
<dbReference type="FunFam" id="3.30.565.10:FF:000006">
    <property type="entry name" value="Sensor histidine kinase WalK"/>
    <property type="match status" value="1"/>
</dbReference>
<comment type="catalytic activity">
    <reaction evidence="1">
        <text>ATP + protein L-histidine = ADP + protein N-phospho-L-histidine.</text>
        <dbReference type="EC" id="2.7.13.3"/>
    </reaction>
</comment>
<keyword evidence="7" id="KW-0812">Transmembrane</keyword>
<evidence type="ECO:0000256" key="6">
    <source>
        <dbReference type="ARBA" id="ARBA00023012"/>
    </source>
</evidence>
<dbReference type="Pfam" id="PF00497">
    <property type="entry name" value="SBP_bac_3"/>
    <property type="match status" value="1"/>
</dbReference>
<keyword evidence="8" id="KW-0732">Signal</keyword>
<keyword evidence="7" id="KW-0472">Membrane</keyword>
<keyword evidence="6" id="KW-0902">Two-component regulatory system</keyword>
<dbReference type="InterPro" id="IPR004358">
    <property type="entry name" value="Sig_transdc_His_kin-like_C"/>
</dbReference>
<evidence type="ECO:0000256" key="4">
    <source>
        <dbReference type="ARBA" id="ARBA00022679"/>
    </source>
</evidence>
<evidence type="ECO:0000256" key="5">
    <source>
        <dbReference type="ARBA" id="ARBA00022777"/>
    </source>
</evidence>
<feature type="transmembrane region" description="Helical" evidence="7">
    <location>
        <begin position="279"/>
        <end position="301"/>
    </location>
</feature>
<dbReference type="EMBL" id="MEUG01000001">
    <property type="protein sequence ID" value="OGC28145.1"/>
    <property type="molecule type" value="Genomic_DNA"/>
</dbReference>
<dbReference type="CDD" id="cd00130">
    <property type="entry name" value="PAS"/>
    <property type="match status" value="1"/>
</dbReference>
<dbReference type="AlphaFoldDB" id="A0A1F4T5S6"/>
<reference evidence="10 11" key="1">
    <citation type="journal article" date="2016" name="Nat. Commun.">
        <title>Thousands of microbial genomes shed light on interconnected biogeochemical processes in an aquifer system.</title>
        <authorList>
            <person name="Anantharaman K."/>
            <person name="Brown C.T."/>
            <person name="Hug L.A."/>
            <person name="Sharon I."/>
            <person name="Castelle C.J."/>
            <person name="Probst A.J."/>
            <person name="Thomas B.C."/>
            <person name="Singh A."/>
            <person name="Wilkins M.J."/>
            <person name="Karaoz U."/>
            <person name="Brodie E.L."/>
            <person name="Williams K.H."/>
            <person name="Hubbard S.S."/>
            <person name="Banfield J.F."/>
        </authorList>
    </citation>
    <scope>NUCLEOTIDE SEQUENCE [LARGE SCALE GENOMIC DNA]</scope>
</reference>
<dbReference type="PRINTS" id="PR00344">
    <property type="entry name" value="BCTRLSENSOR"/>
</dbReference>
<dbReference type="SUPFAM" id="SSF55874">
    <property type="entry name" value="ATPase domain of HSP90 chaperone/DNA topoisomerase II/histidine kinase"/>
    <property type="match status" value="1"/>
</dbReference>
<dbReference type="InterPro" id="IPR000014">
    <property type="entry name" value="PAS"/>
</dbReference>
<feature type="chain" id="PRO_5009514483" description="histidine kinase" evidence="8">
    <location>
        <begin position="27"/>
        <end position="698"/>
    </location>
</feature>
<dbReference type="SMART" id="SM00062">
    <property type="entry name" value="PBPb"/>
    <property type="match status" value="1"/>
</dbReference>
<dbReference type="InterPro" id="IPR005467">
    <property type="entry name" value="His_kinase_dom"/>
</dbReference>
<dbReference type="SMART" id="SM00091">
    <property type="entry name" value="PAS"/>
    <property type="match status" value="1"/>
</dbReference>
<dbReference type="PROSITE" id="PS50109">
    <property type="entry name" value="HIS_KIN"/>
    <property type="match status" value="1"/>
</dbReference>
<dbReference type="Gene3D" id="3.30.450.20">
    <property type="entry name" value="PAS domain"/>
    <property type="match status" value="1"/>
</dbReference>
<evidence type="ECO:0000256" key="7">
    <source>
        <dbReference type="SAM" id="Phobius"/>
    </source>
</evidence>
<feature type="signal peptide" evidence="8">
    <location>
        <begin position="1"/>
        <end position="26"/>
    </location>
</feature>
<dbReference type="EC" id="2.7.13.3" evidence="2"/>
<dbReference type="SUPFAM" id="SSF47384">
    <property type="entry name" value="Homodimeric domain of signal transducing histidine kinase"/>
    <property type="match status" value="1"/>
</dbReference>
<evidence type="ECO:0000256" key="8">
    <source>
        <dbReference type="SAM" id="SignalP"/>
    </source>
</evidence>
<dbReference type="PANTHER" id="PTHR43047:SF72">
    <property type="entry name" value="OSMOSENSING HISTIDINE PROTEIN KINASE SLN1"/>
    <property type="match status" value="1"/>
</dbReference>
<dbReference type="SMART" id="SM00388">
    <property type="entry name" value="HisKA"/>
    <property type="match status" value="1"/>
</dbReference>
<dbReference type="GO" id="GO:0000155">
    <property type="term" value="F:phosphorelay sensor kinase activity"/>
    <property type="evidence" value="ECO:0007669"/>
    <property type="project" value="InterPro"/>
</dbReference>
<evidence type="ECO:0000256" key="2">
    <source>
        <dbReference type="ARBA" id="ARBA00012438"/>
    </source>
</evidence>
<evidence type="ECO:0000313" key="10">
    <source>
        <dbReference type="EMBL" id="OGC28145.1"/>
    </source>
</evidence>